<keyword evidence="5" id="KW-0539">Nucleus</keyword>
<dbReference type="KEGG" id="clec:106664353"/>
<feature type="domain" description="AIMP2 thioredoxin-like" evidence="7">
    <location>
        <begin position="101"/>
        <end position="190"/>
    </location>
</feature>
<dbReference type="GO" id="GO:0017101">
    <property type="term" value="C:aminoacyl-tRNA synthetase multienzyme complex"/>
    <property type="evidence" value="ECO:0007669"/>
    <property type="project" value="InterPro"/>
</dbReference>
<dbReference type="InterPro" id="IPR042360">
    <property type="entry name" value="AIMP2"/>
</dbReference>
<feature type="domain" description="Glutathione S-transferase C-terminal" evidence="6">
    <location>
        <begin position="238"/>
        <end position="292"/>
    </location>
</feature>
<keyword evidence="4" id="KW-0648">Protein biosynthesis</keyword>
<keyword evidence="3" id="KW-0963">Cytoplasm</keyword>
<protein>
    <recommendedName>
        <fullName evidence="10">Aminoacyl tRNA synthase complex-interacting multifunctional protein 2</fullName>
    </recommendedName>
</protein>
<name>A0A8I6RKP4_CIMLE</name>
<dbReference type="PANTHER" id="PTHR13438:SF2">
    <property type="entry name" value="AMINOACYL TRNA SYNTHASE COMPLEX-INTERACTING MULTIFUNCTIONAL PROTEIN 2"/>
    <property type="match status" value="1"/>
</dbReference>
<sequence>MSKNGPLTMYRMKPLFDLDGVAFDGRSGGMYRMRDVHGDGGGRAEETLETIQQRQQLLLKRIDDLKKLLEAIKALTRTPKIANGSPSKMTLSNPDFSKLGFIHDIVLNVNPLYPPYSLLGLTKLWDWFACVNYTWHVHSSVRTLPENAKSFQDKLTGENSKESPLNITFVWKNVSSNCELVVSPIKSVPVLGEVNFLRFLNKFVSPELDVLNQAVQDGCLDACHALSYSGSDKGNDMYFAQLSERLDKSEWLMGDTVTVVDIAAWSTMKKMKLPNLKPKLNEWFKKCDEFVNSR</sequence>
<dbReference type="SUPFAM" id="SSF47616">
    <property type="entry name" value="GST C-terminal domain-like"/>
    <property type="match status" value="1"/>
</dbReference>
<dbReference type="RefSeq" id="XP_014245508.1">
    <property type="nucleotide sequence ID" value="XM_014390022.2"/>
</dbReference>
<evidence type="ECO:0000259" key="7">
    <source>
        <dbReference type="Pfam" id="PF18569"/>
    </source>
</evidence>
<evidence type="ECO:0008006" key="10">
    <source>
        <dbReference type="Google" id="ProtNLM"/>
    </source>
</evidence>
<dbReference type="InterPro" id="IPR041503">
    <property type="entry name" value="AIMP2_thioredoxin"/>
</dbReference>
<dbReference type="Pfam" id="PF18569">
    <property type="entry name" value="Thioredoxin_16"/>
    <property type="match status" value="1"/>
</dbReference>
<evidence type="ECO:0000256" key="1">
    <source>
        <dbReference type="ARBA" id="ARBA00004123"/>
    </source>
</evidence>
<dbReference type="GeneID" id="106664353"/>
<dbReference type="GO" id="GO:0005634">
    <property type="term" value="C:nucleus"/>
    <property type="evidence" value="ECO:0007669"/>
    <property type="project" value="UniProtKB-SubCell"/>
</dbReference>
<dbReference type="OMA" id="LCQHYRV"/>
<dbReference type="InterPro" id="IPR004046">
    <property type="entry name" value="GST_C"/>
</dbReference>
<evidence type="ECO:0000256" key="3">
    <source>
        <dbReference type="ARBA" id="ARBA00022490"/>
    </source>
</evidence>
<dbReference type="AlphaFoldDB" id="A0A8I6RKP4"/>
<evidence type="ECO:0000256" key="5">
    <source>
        <dbReference type="ARBA" id="ARBA00023242"/>
    </source>
</evidence>
<dbReference type="InterPro" id="IPR036282">
    <property type="entry name" value="Glutathione-S-Trfase_C_sf"/>
</dbReference>
<organism evidence="8 9">
    <name type="scientific">Cimex lectularius</name>
    <name type="common">Bed bug</name>
    <name type="synonym">Acanthia lectularia</name>
    <dbReference type="NCBI Taxonomy" id="79782"/>
    <lineage>
        <taxon>Eukaryota</taxon>
        <taxon>Metazoa</taxon>
        <taxon>Ecdysozoa</taxon>
        <taxon>Arthropoda</taxon>
        <taxon>Hexapoda</taxon>
        <taxon>Insecta</taxon>
        <taxon>Pterygota</taxon>
        <taxon>Neoptera</taxon>
        <taxon>Paraneoptera</taxon>
        <taxon>Hemiptera</taxon>
        <taxon>Heteroptera</taxon>
        <taxon>Panheteroptera</taxon>
        <taxon>Cimicomorpha</taxon>
        <taxon>Cimicidae</taxon>
        <taxon>Cimex</taxon>
    </lineage>
</organism>
<dbReference type="CTD" id="7965"/>
<dbReference type="EnsemblMetazoa" id="XM_014390022.2">
    <property type="protein sequence ID" value="XP_014245508.1"/>
    <property type="gene ID" value="LOC106664353"/>
</dbReference>
<dbReference type="Gene3D" id="1.20.1050.130">
    <property type="match status" value="1"/>
</dbReference>
<dbReference type="Proteomes" id="UP000494040">
    <property type="component" value="Unassembled WGS sequence"/>
</dbReference>
<evidence type="ECO:0000313" key="8">
    <source>
        <dbReference type="EnsemblMetazoa" id="XP_014245508.1"/>
    </source>
</evidence>
<dbReference type="Pfam" id="PF14497">
    <property type="entry name" value="GST_C_3"/>
    <property type="match status" value="1"/>
</dbReference>
<evidence type="ECO:0000256" key="2">
    <source>
        <dbReference type="ARBA" id="ARBA00004514"/>
    </source>
</evidence>
<dbReference type="GO" id="GO:0006412">
    <property type="term" value="P:translation"/>
    <property type="evidence" value="ECO:0007669"/>
    <property type="project" value="UniProtKB-KW"/>
</dbReference>
<comment type="subcellular location">
    <subcellularLocation>
        <location evidence="2">Cytoplasm</location>
        <location evidence="2">Cytosol</location>
    </subcellularLocation>
    <subcellularLocation>
        <location evidence="1">Nucleus</location>
    </subcellularLocation>
</comment>
<proteinExistence type="predicted"/>
<evidence type="ECO:0000259" key="6">
    <source>
        <dbReference type="Pfam" id="PF14497"/>
    </source>
</evidence>
<dbReference type="GO" id="GO:0005829">
    <property type="term" value="C:cytosol"/>
    <property type="evidence" value="ECO:0007669"/>
    <property type="project" value="UniProtKB-SubCell"/>
</dbReference>
<dbReference type="OrthoDB" id="424586at2759"/>
<accession>A0A8I6RKP4</accession>
<dbReference type="PANTHER" id="PTHR13438">
    <property type="entry name" value="AMINOACYL TRNA SYNTHASE COMPLEX-INTERACTING MULTIFUNCTIONAL PROTEIN"/>
    <property type="match status" value="1"/>
</dbReference>
<reference evidence="8" key="1">
    <citation type="submission" date="2022-01" db="UniProtKB">
        <authorList>
            <consortium name="EnsemblMetazoa"/>
        </authorList>
    </citation>
    <scope>IDENTIFICATION</scope>
</reference>
<evidence type="ECO:0000313" key="9">
    <source>
        <dbReference type="Proteomes" id="UP000494040"/>
    </source>
</evidence>
<keyword evidence="9" id="KW-1185">Reference proteome</keyword>
<evidence type="ECO:0000256" key="4">
    <source>
        <dbReference type="ARBA" id="ARBA00022917"/>
    </source>
</evidence>